<protein>
    <recommendedName>
        <fullName evidence="1">holo-[acyl-carrier-protein] synthase</fullName>
        <ecNumber evidence="1">2.7.8.7</ecNumber>
    </recommendedName>
</protein>
<dbReference type="GO" id="GO:0005829">
    <property type="term" value="C:cytosol"/>
    <property type="evidence" value="ECO:0007669"/>
    <property type="project" value="TreeGrafter"/>
</dbReference>
<dbReference type="Proteomes" id="UP000075714">
    <property type="component" value="Unassembled WGS sequence"/>
</dbReference>
<dbReference type="Pfam" id="PF01648">
    <property type="entry name" value="ACPS"/>
    <property type="match status" value="1"/>
</dbReference>
<dbReference type="EC" id="2.7.8.7" evidence="1"/>
<proteinExistence type="predicted"/>
<dbReference type="InterPro" id="IPR037143">
    <property type="entry name" value="4-PPantetheinyl_Trfase_dom_sf"/>
</dbReference>
<dbReference type="GO" id="GO:0019878">
    <property type="term" value="P:lysine biosynthetic process via aminoadipic acid"/>
    <property type="evidence" value="ECO:0007669"/>
    <property type="project" value="TreeGrafter"/>
</dbReference>
<accession>A0A150GG26</accession>
<comment type="caution">
    <text evidence="5">The sequence shown here is derived from an EMBL/GenBank/DDBJ whole genome shotgun (WGS) entry which is preliminary data.</text>
</comment>
<dbReference type="SUPFAM" id="SSF56214">
    <property type="entry name" value="4'-phosphopantetheinyl transferase"/>
    <property type="match status" value="2"/>
</dbReference>
<reference evidence="6" key="1">
    <citation type="journal article" date="2016" name="Nat. Commun.">
        <title>The Gonium pectorale genome demonstrates co-option of cell cycle regulation during the evolution of multicellularity.</title>
        <authorList>
            <person name="Hanschen E.R."/>
            <person name="Marriage T.N."/>
            <person name="Ferris P.J."/>
            <person name="Hamaji T."/>
            <person name="Toyoda A."/>
            <person name="Fujiyama A."/>
            <person name="Neme R."/>
            <person name="Noguchi H."/>
            <person name="Minakuchi Y."/>
            <person name="Suzuki M."/>
            <person name="Kawai-Toyooka H."/>
            <person name="Smith D.R."/>
            <person name="Sparks H."/>
            <person name="Anderson J."/>
            <person name="Bakaric R."/>
            <person name="Luria V."/>
            <person name="Karger A."/>
            <person name="Kirschner M.W."/>
            <person name="Durand P.M."/>
            <person name="Michod R.E."/>
            <person name="Nozaki H."/>
            <person name="Olson B.J."/>
        </authorList>
    </citation>
    <scope>NUCLEOTIDE SEQUENCE [LARGE SCALE GENOMIC DNA]</scope>
    <source>
        <strain evidence="6">NIES-2863</strain>
    </source>
</reference>
<dbReference type="GO" id="GO:0000287">
    <property type="term" value="F:magnesium ion binding"/>
    <property type="evidence" value="ECO:0007669"/>
    <property type="project" value="InterPro"/>
</dbReference>
<evidence type="ECO:0000313" key="6">
    <source>
        <dbReference type="Proteomes" id="UP000075714"/>
    </source>
</evidence>
<organism evidence="5 6">
    <name type="scientific">Gonium pectorale</name>
    <name type="common">Green alga</name>
    <dbReference type="NCBI Taxonomy" id="33097"/>
    <lineage>
        <taxon>Eukaryota</taxon>
        <taxon>Viridiplantae</taxon>
        <taxon>Chlorophyta</taxon>
        <taxon>core chlorophytes</taxon>
        <taxon>Chlorophyceae</taxon>
        <taxon>CS clade</taxon>
        <taxon>Chlamydomonadales</taxon>
        <taxon>Volvocaceae</taxon>
        <taxon>Gonium</taxon>
    </lineage>
</organism>
<dbReference type="InterPro" id="IPR008278">
    <property type="entry name" value="4-PPantetheinyl_Trfase_dom"/>
</dbReference>
<keyword evidence="2" id="KW-0808">Transferase</keyword>
<evidence type="ECO:0000313" key="5">
    <source>
        <dbReference type="EMBL" id="KXZ48743.1"/>
    </source>
</evidence>
<sequence length="410" mass="41832">MASTCSPERAGRYRGCLSRGEAAEVAGSASQLVAAQRGAARALARCVLARAVSSSSPSLSSPSSISSRAASGSSSGAAQNAGCGEGGGGGSAGGAAAVRPQDLEFIRNRHGKPHLVCAHPGWPLLRHNLTHTHDLAAAASVSVGLDVERLDRAPRDPMALARRRLAPDEVAQLEALSGEERARRFMWLWTLKEAYVKARGTGISAWPGLKGFSIGFEDVAPARHQELAAAVGSSWRMSSGLRRITLTHTVAAPPVVAATSPTTGVIAPETSGGHQGGGGGDGSHPVHTSIGALDADADVRLGATFSFLLFQPTPIHIGALCIAVQPASQQSREGGTIASAVSLPTPLGAAVGAVAPVAGRGGEGRPEGGEGWQLGGTLLCPSRVEHWWSVPLEGEGRMGARELTLLGVSL</sequence>
<gene>
    <name evidence="5" type="ORF">GPECTOR_25g327</name>
</gene>
<dbReference type="OrthoDB" id="26719at2759"/>
<evidence type="ECO:0000259" key="4">
    <source>
        <dbReference type="Pfam" id="PF01648"/>
    </source>
</evidence>
<dbReference type="PANTHER" id="PTHR12215:SF15">
    <property type="entry name" value="4'-PHOSPHOPANTETHEINYL TRANSFERASE SUPERFAMILY-RELATED"/>
    <property type="match status" value="1"/>
</dbReference>
<name>A0A150GG26_GONPE</name>
<dbReference type="AlphaFoldDB" id="A0A150GG26"/>
<feature type="domain" description="4'-phosphopantetheinyl transferase" evidence="4">
    <location>
        <begin position="142"/>
        <end position="239"/>
    </location>
</feature>
<feature type="compositionally biased region" description="Low complexity" evidence="3">
    <location>
        <begin position="54"/>
        <end position="82"/>
    </location>
</feature>
<keyword evidence="6" id="KW-1185">Reference proteome</keyword>
<feature type="region of interest" description="Disordered" evidence="3">
    <location>
        <begin position="54"/>
        <end position="95"/>
    </location>
</feature>
<evidence type="ECO:0000256" key="2">
    <source>
        <dbReference type="ARBA" id="ARBA00022679"/>
    </source>
</evidence>
<feature type="compositionally biased region" description="Gly residues" evidence="3">
    <location>
        <begin position="83"/>
        <end position="93"/>
    </location>
</feature>
<dbReference type="PANTHER" id="PTHR12215">
    <property type="entry name" value="PHOSPHOPANTETHEINE TRANSFERASE"/>
    <property type="match status" value="1"/>
</dbReference>
<evidence type="ECO:0000256" key="1">
    <source>
        <dbReference type="ARBA" id="ARBA00013172"/>
    </source>
</evidence>
<dbReference type="Gene3D" id="3.90.470.20">
    <property type="entry name" value="4'-phosphopantetheinyl transferase domain"/>
    <property type="match status" value="1"/>
</dbReference>
<dbReference type="InterPro" id="IPR050559">
    <property type="entry name" value="P-Pant_transferase_sf"/>
</dbReference>
<evidence type="ECO:0000256" key="3">
    <source>
        <dbReference type="SAM" id="MobiDB-lite"/>
    </source>
</evidence>
<dbReference type="STRING" id="33097.A0A150GG26"/>
<dbReference type="EMBL" id="LSYV01000026">
    <property type="protein sequence ID" value="KXZ48743.1"/>
    <property type="molecule type" value="Genomic_DNA"/>
</dbReference>
<dbReference type="GO" id="GO:0008897">
    <property type="term" value="F:holo-[acyl-carrier-protein] synthase activity"/>
    <property type="evidence" value="ECO:0007669"/>
    <property type="project" value="UniProtKB-EC"/>
</dbReference>